<feature type="region of interest" description="Disordered" evidence="1">
    <location>
        <begin position="367"/>
        <end position="386"/>
    </location>
</feature>
<sequence length="386" mass="43635">MSTNTPSASSSTPDAPHSLPRLLDPKHQAALDEILIHYHVIPAPARTGPPLAKRRKVLLARKQQALYKKAFDALMVYLHDLEPVLRHLYAHYPQVWESFTAEFHQIARQTRQNDSNEFKHQSSYLVPNPTVDVMTPPLNTGVSKEDRGYVHPWLCRMLMPFNDRDCLPPYSFGSNAVPDTRSDKKKERGEKLLRRIDAKRYVPNAKLYPSFLWDETMYDKADKSRGFLRGYSIVRSIRHTWTSPHTATIGLSAKGIPQRCKARTHKQYRVIPQIVYVTLTPFNWDDCPGIEKLYDDILDLFDGDDADEEWAGDTLVWLQSQVFGKERAPQLAAAADDSDYSDSDEDEDTLATMKTIARARRTERDAAAASTVANANASAAVHDGSG</sequence>
<gene>
    <name evidence="2" type="ORF">GGX14DRAFT_409561</name>
</gene>
<dbReference type="InterPro" id="IPR046521">
    <property type="entry name" value="DUF6698"/>
</dbReference>
<name>A0AAD7E5Z7_9AGAR</name>
<reference evidence="2" key="1">
    <citation type="submission" date="2023-03" db="EMBL/GenBank/DDBJ databases">
        <title>Massive genome expansion in bonnet fungi (Mycena s.s.) driven by repeated elements and novel gene families across ecological guilds.</title>
        <authorList>
            <consortium name="Lawrence Berkeley National Laboratory"/>
            <person name="Harder C.B."/>
            <person name="Miyauchi S."/>
            <person name="Viragh M."/>
            <person name="Kuo A."/>
            <person name="Thoen E."/>
            <person name="Andreopoulos B."/>
            <person name="Lu D."/>
            <person name="Skrede I."/>
            <person name="Drula E."/>
            <person name="Henrissat B."/>
            <person name="Morin E."/>
            <person name="Kohler A."/>
            <person name="Barry K."/>
            <person name="LaButti K."/>
            <person name="Morin E."/>
            <person name="Salamov A."/>
            <person name="Lipzen A."/>
            <person name="Mereny Z."/>
            <person name="Hegedus B."/>
            <person name="Baldrian P."/>
            <person name="Stursova M."/>
            <person name="Weitz H."/>
            <person name="Taylor A."/>
            <person name="Grigoriev I.V."/>
            <person name="Nagy L.G."/>
            <person name="Martin F."/>
            <person name="Kauserud H."/>
        </authorList>
    </citation>
    <scope>NUCLEOTIDE SEQUENCE</scope>
    <source>
        <strain evidence="2">9144</strain>
    </source>
</reference>
<evidence type="ECO:0000256" key="1">
    <source>
        <dbReference type="SAM" id="MobiDB-lite"/>
    </source>
</evidence>
<organism evidence="2 3">
    <name type="scientific">Mycena pura</name>
    <dbReference type="NCBI Taxonomy" id="153505"/>
    <lineage>
        <taxon>Eukaryota</taxon>
        <taxon>Fungi</taxon>
        <taxon>Dikarya</taxon>
        <taxon>Basidiomycota</taxon>
        <taxon>Agaricomycotina</taxon>
        <taxon>Agaricomycetes</taxon>
        <taxon>Agaricomycetidae</taxon>
        <taxon>Agaricales</taxon>
        <taxon>Marasmiineae</taxon>
        <taxon>Mycenaceae</taxon>
        <taxon>Mycena</taxon>
    </lineage>
</organism>
<comment type="caution">
    <text evidence="2">The sequence shown here is derived from an EMBL/GenBank/DDBJ whole genome shotgun (WGS) entry which is preliminary data.</text>
</comment>
<dbReference type="Pfam" id="PF20414">
    <property type="entry name" value="DUF6698"/>
    <property type="match status" value="1"/>
</dbReference>
<feature type="region of interest" description="Disordered" evidence="1">
    <location>
        <begin position="1"/>
        <end position="22"/>
    </location>
</feature>
<keyword evidence="3" id="KW-1185">Reference proteome</keyword>
<feature type="compositionally biased region" description="Low complexity" evidence="1">
    <location>
        <begin position="1"/>
        <end position="18"/>
    </location>
</feature>
<protein>
    <submittedName>
        <fullName evidence="2">Uncharacterized protein</fullName>
    </submittedName>
</protein>
<dbReference type="Proteomes" id="UP001219525">
    <property type="component" value="Unassembled WGS sequence"/>
</dbReference>
<dbReference type="EMBL" id="JARJCW010000001">
    <property type="protein sequence ID" value="KAJ7229881.1"/>
    <property type="molecule type" value="Genomic_DNA"/>
</dbReference>
<evidence type="ECO:0000313" key="2">
    <source>
        <dbReference type="EMBL" id="KAJ7229881.1"/>
    </source>
</evidence>
<evidence type="ECO:0000313" key="3">
    <source>
        <dbReference type="Proteomes" id="UP001219525"/>
    </source>
</evidence>
<proteinExistence type="predicted"/>
<dbReference type="AlphaFoldDB" id="A0AAD7E5Z7"/>
<accession>A0AAD7E5Z7</accession>